<dbReference type="GO" id="GO:0046872">
    <property type="term" value="F:metal ion binding"/>
    <property type="evidence" value="ECO:0007669"/>
    <property type="project" value="UniProtKB-KW"/>
</dbReference>
<evidence type="ECO:0000256" key="2">
    <source>
        <dbReference type="ARBA" id="ARBA00022679"/>
    </source>
</evidence>
<evidence type="ECO:0000256" key="3">
    <source>
        <dbReference type="ARBA" id="ARBA00022723"/>
    </source>
</evidence>
<dbReference type="InterPro" id="IPR002139">
    <property type="entry name" value="Ribo/fructo_kinase"/>
</dbReference>
<feature type="binding site" evidence="10">
    <location>
        <position position="184"/>
    </location>
    <ligand>
        <name>ATP</name>
        <dbReference type="ChEBI" id="CHEBI:30616"/>
    </ligand>
</feature>
<evidence type="ECO:0000256" key="8">
    <source>
        <dbReference type="ARBA" id="ARBA00022958"/>
    </source>
</evidence>
<dbReference type="GO" id="GO:0004747">
    <property type="term" value="F:ribokinase activity"/>
    <property type="evidence" value="ECO:0007669"/>
    <property type="project" value="UniProtKB-UniRule"/>
</dbReference>
<dbReference type="FunFam" id="3.40.1190.20:FF:000010">
    <property type="entry name" value="Ribokinase"/>
    <property type="match status" value="1"/>
</dbReference>
<dbReference type="AlphaFoldDB" id="A0A8J1U8E4"/>
<comment type="function">
    <text evidence="10">Catalyzes the phosphorylation of ribose at O-5 in a reaction requiring ATP and magnesium. The resulting D-ribose-5-phosphate can then be used either for sythesis of nucleotides, histidine, and tryptophan, or as a component of the pentose phosphate pathway.</text>
</comment>
<dbReference type="SUPFAM" id="SSF53613">
    <property type="entry name" value="Ribokinase-like"/>
    <property type="match status" value="1"/>
</dbReference>
<dbReference type="Proteomes" id="UP000749559">
    <property type="component" value="Unassembled WGS sequence"/>
</dbReference>
<dbReference type="InterPro" id="IPR011877">
    <property type="entry name" value="Ribokinase"/>
</dbReference>
<evidence type="ECO:0000256" key="10">
    <source>
        <dbReference type="HAMAP-Rule" id="MF_03215"/>
    </source>
</evidence>
<evidence type="ECO:0000256" key="5">
    <source>
        <dbReference type="ARBA" id="ARBA00022777"/>
    </source>
</evidence>
<feature type="binding site" evidence="10">
    <location>
        <position position="285"/>
    </location>
    <ligand>
        <name>K(+)</name>
        <dbReference type="ChEBI" id="CHEBI:29103"/>
    </ligand>
</feature>
<feature type="binding site" evidence="10">
    <location>
        <begin position="38"/>
        <end position="42"/>
    </location>
    <ligand>
        <name>substrate</name>
    </ligand>
</feature>
<comment type="cofactor">
    <cofactor evidence="10">
        <name>Mg(2+)</name>
        <dbReference type="ChEBI" id="CHEBI:18420"/>
    </cofactor>
    <text evidence="10">Requires a divalent cation, most likely magnesium in vivo, as an electrophilic catalyst to aid phosphoryl group transfer. It is the chelate of the metal and the nucleotide that is the actual substrate.</text>
</comment>
<keyword evidence="10" id="KW-0539">Nucleus</keyword>
<comment type="activity regulation">
    <text evidence="10">Activated by a monovalent cation that binds near, but not in, the active site. The most likely occupant of the site in vivo is potassium. Ion binding induces a conformational change that may alter substrate affinity.</text>
</comment>
<keyword evidence="6 10" id="KW-0067">ATP-binding</keyword>
<feature type="binding site" evidence="10">
    <location>
        <begin position="10"/>
        <end position="12"/>
    </location>
    <ligand>
        <name>substrate</name>
    </ligand>
</feature>
<evidence type="ECO:0000256" key="7">
    <source>
        <dbReference type="ARBA" id="ARBA00022842"/>
    </source>
</evidence>
<evidence type="ECO:0000256" key="4">
    <source>
        <dbReference type="ARBA" id="ARBA00022741"/>
    </source>
</evidence>
<feature type="binding site" evidence="10">
    <location>
        <begin position="220"/>
        <end position="225"/>
    </location>
    <ligand>
        <name>ATP</name>
        <dbReference type="ChEBI" id="CHEBI:30616"/>
    </ligand>
</feature>
<dbReference type="Gene3D" id="3.40.1190.20">
    <property type="match status" value="1"/>
</dbReference>
<accession>A0A8J1U8E4</accession>
<keyword evidence="1 10" id="KW-0963">Cytoplasm</keyword>
<comment type="subunit">
    <text evidence="10">Homodimer.</text>
</comment>
<feature type="binding site" evidence="10">
    <location>
        <position position="249"/>
    </location>
    <ligand>
        <name>K(+)</name>
        <dbReference type="ChEBI" id="CHEBI:29103"/>
    </ligand>
</feature>
<comment type="catalytic activity">
    <reaction evidence="10">
        <text>D-ribose + ATP = D-ribose 5-phosphate + ADP + H(+)</text>
        <dbReference type="Rhea" id="RHEA:13697"/>
        <dbReference type="ChEBI" id="CHEBI:15378"/>
        <dbReference type="ChEBI" id="CHEBI:30616"/>
        <dbReference type="ChEBI" id="CHEBI:47013"/>
        <dbReference type="ChEBI" id="CHEBI:78346"/>
        <dbReference type="ChEBI" id="CHEBI:456216"/>
        <dbReference type="EC" id="2.7.1.15"/>
    </reaction>
</comment>
<organism evidence="11 12">
    <name type="scientific">Owenia fusiformis</name>
    <name type="common">Polychaete worm</name>
    <dbReference type="NCBI Taxonomy" id="6347"/>
    <lineage>
        <taxon>Eukaryota</taxon>
        <taxon>Metazoa</taxon>
        <taxon>Spiralia</taxon>
        <taxon>Lophotrochozoa</taxon>
        <taxon>Annelida</taxon>
        <taxon>Polychaeta</taxon>
        <taxon>Sedentaria</taxon>
        <taxon>Canalipalpata</taxon>
        <taxon>Sabellida</taxon>
        <taxon>Oweniida</taxon>
        <taxon>Oweniidae</taxon>
        <taxon>Owenia</taxon>
    </lineage>
</organism>
<gene>
    <name evidence="11" type="ORF">OFUS_LOCUS15870</name>
</gene>
<dbReference type="GO" id="GO:0019303">
    <property type="term" value="P:D-ribose catabolic process"/>
    <property type="evidence" value="ECO:0007669"/>
    <property type="project" value="UniProtKB-UniRule"/>
</dbReference>
<comment type="caution">
    <text evidence="10">Lacks conserved residue(s) required for the propagation of feature annotation.</text>
</comment>
<evidence type="ECO:0000256" key="1">
    <source>
        <dbReference type="ARBA" id="ARBA00022490"/>
    </source>
</evidence>
<feature type="binding site" evidence="10">
    <location>
        <position position="139"/>
    </location>
    <ligand>
        <name>substrate</name>
    </ligand>
</feature>
<dbReference type="UniPathway" id="UPA00916">
    <property type="reaction ID" value="UER00889"/>
</dbReference>
<dbReference type="Pfam" id="PF00294">
    <property type="entry name" value="PfkB"/>
    <property type="match status" value="1"/>
</dbReference>
<keyword evidence="7 10" id="KW-0460">Magnesium</keyword>
<dbReference type="EC" id="2.7.1.15" evidence="10"/>
<feature type="binding site" evidence="10">
    <location>
        <position position="290"/>
    </location>
    <ligand>
        <name>K(+)</name>
        <dbReference type="ChEBI" id="CHEBI:29103"/>
    </ligand>
</feature>
<dbReference type="InterPro" id="IPR011611">
    <property type="entry name" value="PfkB_dom"/>
</dbReference>
<evidence type="ECO:0000256" key="6">
    <source>
        <dbReference type="ARBA" id="ARBA00022840"/>
    </source>
</evidence>
<dbReference type="CDD" id="cd01174">
    <property type="entry name" value="ribokinase"/>
    <property type="match status" value="1"/>
</dbReference>
<evidence type="ECO:0000313" key="12">
    <source>
        <dbReference type="Proteomes" id="UP000749559"/>
    </source>
</evidence>
<feature type="binding site" evidence="10">
    <location>
        <position position="247"/>
    </location>
    <ligand>
        <name>K(+)</name>
        <dbReference type="ChEBI" id="CHEBI:29103"/>
    </ligand>
</feature>
<proteinExistence type="inferred from homology"/>
<dbReference type="PANTHER" id="PTHR10584">
    <property type="entry name" value="SUGAR KINASE"/>
    <property type="match status" value="1"/>
</dbReference>
<protein>
    <recommendedName>
        <fullName evidence="10">Ribokinase</fullName>
        <shortName evidence="10">RK</shortName>
        <ecNumber evidence="10">2.7.1.15</ecNumber>
    </recommendedName>
</protein>
<dbReference type="OrthoDB" id="415590at2759"/>
<keyword evidence="12" id="KW-1185">Reference proteome</keyword>
<dbReference type="InterPro" id="IPR029056">
    <property type="entry name" value="Ribokinase-like"/>
</dbReference>
<comment type="caution">
    <text evidence="11">The sequence shown here is derived from an EMBL/GenBank/DDBJ whole genome shotgun (WGS) entry which is preliminary data.</text>
</comment>
<dbReference type="GO" id="GO:0005829">
    <property type="term" value="C:cytosol"/>
    <property type="evidence" value="ECO:0007669"/>
    <property type="project" value="TreeGrafter"/>
</dbReference>
<reference evidence="11" key="1">
    <citation type="submission" date="2022-03" db="EMBL/GenBank/DDBJ databases">
        <authorList>
            <person name="Martin C."/>
        </authorList>
    </citation>
    <scope>NUCLEOTIDE SEQUENCE</scope>
</reference>
<sequence>MDVVVVGSCMTDLVSYVPRLPTLGETLHGHKFSMGFGGKGANQCIAASRLGASTAMVAKLGSDTFGDNYLKNFKDNNVNTEHVGQTAEAATGVAPIAVDDKGDNSIIIVAGANHCLSRSDLEGADDLITSAKVVICQLEIKPEVTLAAMTRAKNQGVCVVLNPAPAVKRLDDAMYSSCDIFCPNETEAEILTGTKVASISDASAAIKALQGKGCSTVIITMGSQGAVFAEPGQEAKHVAASPVNAVDSTGAGDAFVGALGYYLACMPQLTLSEKIQRSCTIASFSVERPGTQTSYRPKHELPKELFQV</sequence>
<comment type="similarity">
    <text evidence="10">Belongs to the carbohydrate kinase PfkB family. Ribokinase subfamily.</text>
</comment>
<dbReference type="PANTHER" id="PTHR10584:SF166">
    <property type="entry name" value="RIBOKINASE"/>
    <property type="match status" value="1"/>
</dbReference>
<feature type="binding site" evidence="10">
    <location>
        <position position="294"/>
    </location>
    <ligand>
        <name>K(+)</name>
        <dbReference type="ChEBI" id="CHEBI:29103"/>
    </ligand>
</feature>
<comment type="pathway">
    <text evidence="10">Carbohydrate metabolism; D-ribose degradation; D-ribose 5-phosphate from beta-D-ribopyranose: step 2/2.</text>
</comment>
<keyword evidence="3 10" id="KW-0479">Metal-binding</keyword>
<dbReference type="EMBL" id="CAIIXF020000008">
    <property type="protein sequence ID" value="CAH1790696.1"/>
    <property type="molecule type" value="Genomic_DNA"/>
</dbReference>
<evidence type="ECO:0000313" key="11">
    <source>
        <dbReference type="EMBL" id="CAH1790696.1"/>
    </source>
</evidence>
<feature type="active site" description="Proton acceptor" evidence="10">
    <location>
        <position position="253"/>
    </location>
</feature>
<dbReference type="GO" id="GO:0005634">
    <property type="term" value="C:nucleus"/>
    <property type="evidence" value="ECO:0007669"/>
    <property type="project" value="UniProtKB-SubCell"/>
</dbReference>
<name>A0A8J1U8E4_OWEFU</name>
<feature type="binding site" evidence="10">
    <location>
        <begin position="252"/>
        <end position="253"/>
    </location>
    <ligand>
        <name>ATP</name>
        <dbReference type="ChEBI" id="CHEBI:30616"/>
    </ligand>
</feature>
<feature type="binding site" evidence="10">
    <location>
        <position position="253"/>
    </location>
    <ligand>
        <name>substrate</name>
    </ligand>
</feature>
<comment type="subcellular location">
    <subcellularLocation>
        <location evidence="10">Cytoplasm</location>
    </subcellularLocation>
    <subcellularLocation>
        <location evidence="10">Nucleus</location>
    </subcellularLocation>
</comment>
<keyword evidence="2 10" id="KW-0808">Transferase</keyword>
<keyword evidence="5 10" id="KW-0418">Kinase</keyword>
<feature type="binding site" evidence="10">
    <location>
        <position position="288"/>
    </location>
    <ligand>
        <name>K(+)</name>
        <dbReference type="ChEBI" id="CHEBI:29103"/>
    </ligand>
</feature>
<dbReference type="PRINTS" id="PR00990">
    <property type="entry name" value="RIBOKINASE"/>
</dbReference>
<keyword evidence="9 10" id="KW-0119">Carbohydrate metabolism</keyword>
<dbReference type="HAMAP" id="MF_01987">
    <property type="entry name" value="Ribokinase"/>
    <property type="match status" value="1"/>
</dbReference>
<dbReference type="NCBIfam" id="TIGR02152">
    <property type="entry name" value="D_ribokin_bact"/>
    <property type="match status" value="1"/>
</dbReference>
<evidence type="ECO:0000256" key="9">
    <source>
        <dbReference type="ARBA" id="ARBA00023277"/>
    </source>
</evidence>
<keyword evidence="4 10" id="KW-0547">Nucleotide-binding</keyword>
<keyword evidence="8 10" id="KW-0630">Potassium</keyword>
<dbReference type="GO" id="GO:0005524">
    <property type="term" value="F:ATP binding"/>
    <property type="evidence" value="ECO:0007669"/>
    <property type="project" value="UniProtKB-UniRule"/>
</dbReference>